<name>A0A3S5YBP4_RHOH1</name>
<dbReference type="EMBL" id="FN563149">
    <property type="protein sequence ID" value="CBH50003.1"/>
    <property type="molecule type" value="Genomic_DNA"/>
</dbReference>
<sequence>MTALLEPFRGTVALDRGLVSRRGLRRHYTRLYPDTYVRNDLDVDACLRARAVWCWAGGRGALAGHSAAALWGTKWIDGAAPGALASTDHLRPPPGIALYRDAIPAAEIASRGGVALTSPLRTAFDLGRRLEFDRAVEIVDALYQSTGTTRAELASFAERHPGARGIVQLRSVIDASDEGAESPWETRTRLTLVRAGLPRPGTQLAIRDRGRFVGRVDMVWEQWGVIVEYDGDHHFEPEQRNRDVERWNALEAAGWRVIRVKARQLIHGRATLIAQVTRVLRDAGAPV</sequence>
<dbReference type="AlphaFoldDB" id="A0A3S5YBP4"/>
<dbReference type="KEGG" id="req:REQ_40240"/>
<gene>
    <name evidence="2" type="ordered locus">REQ_40240</name>
</gene>
<proteinExistence type="predicted"/>
<organism evidence="2">
    <name type="scientific">Rhodococcus hoagii (strain 103S)</name>
    <name type="common">Rhodococcus equi</name>
    <dbReference type="NCBI Taxonomy" id="685727"/>
    <lineage>
        <taxon>Bacteria</taxon>
        <taxon>Bacillati</taxon>
        <taxon>Actinomycetota</taxon>
        <taxon>Actinomycetes</taxon>
        <taxon>Mycobacteriales</taxon>
        <taxon>Nocardiaceae</taxon>
        <taxon>Prescottella</taxon>
    </lineage>
</organism>
<evidence type="ECO:0000259" key="1">
    <source>
        <dbReference type="Pfam" id="PF04480"/>
    </source>
</evidence>
<protein>
    <recommendedName>
        <fullName evidence="1">DUF559 domain-containing protein</fullName>
    </recommendedName>
</protein>
<evidence type="ECO:0000313" key="2">
    <source>
        <dbReference type="EMBL" id="CBH50003.1"/>
    </source>
</evidence>
<dbReference type="RefSeq" id="WP_013417172.1">
    <property type="nucleotide sequence ID" value="NC_014659.1"/>
</dbReference>
<dbReference type="Proteomes" id="UP001154400">
    <property type="component" value="Chromosome"/>
</dbReference>
<dbReference type="InterPro" id="IPR011335">
    <property type="entry name" value="Restrct_endonuc-II-like"/>
</dbReference>
<evidence type="ECO:0000313" key="3">
    <source>
        <dbReference type="Proteomes" id="UP000006892"/>
    </source>
</evidence>
<dbReference type="SUPFAM" id="SSF52980">
    <property type="entry name" value="Restriction endonuclease-like"/>
    <property type="match status" value="1"/>
</dbReference>
<feature type="domain" description="DUF559" evidence="1">
    <location>
        <begin position="216"/>
        <end position="280"/>
    </location>
</feature>
<dbReference type="InterPro" id="IPR007569">
    <property type="entry name" value="DUF559"/>
</dbReference>
<dbReference type="Pfam" id="PF04480">
    <property type="entry name" value="DUF559"/>
    <property type="match status" value="1"/>
</dbReference>
<accession>A0A3S5YBP4</accession>
<reference evidence="2" key="1">
    <citation type="journal article" date="2010" name="PLoS Genet.">
        <title>The genome of a pathogenic rhodococcus: cooptive virulence underpinned by key gene acquisitions.</title>
        <authorList>
            <person name="Letek M."/>
            <person name="Gonzalez P."/>
            <person name="Macarthur I."/>
            <person name="Rodriguez H."/>
            <person name="Freeman T.C."/>
            <person name="Valero-Rello A."/>
            <person name="Blanco M."/>
            <person name="Buckley T."/>
            <person name="Cherevach I."/>
            <person name="Fahey R."/>
            <person name="Hapeshi A."/>
            <person name="Holdstock J."/>
            <person name="Leadon D."/>
            <person name="Navas J."/>
            <person name="Ocampo A."/>
            <person name="Quail M.A."/>
            <person name="Sanders M."/>
            <person name="Scortti M.M."/>
            <person name="Prescott J.F."/>
            <person name="Fogarty U."/>
            <person name="Meijer W.G."/>
            <person name="Parkhill J."/>
            <person name="Bentley S.D."/>
            <person name="Vazquez-Boland J.A."/>
        </authorList>
    </citation>
    <scope>NUCLEOTIDE SEQUENCE [LARGE SCALE GENOMIC DNA]</scope>
    <source>
        <strain evidence="2 3">103S</strain>
    </source>
</reference>
<dbReference type="Gene3D" id="3.40.960.10">
    <property type="entry name" value="VSR Endonuclease"/>
    <property type="match status" value="1"/>
</dbReference>